<dbReference type="OrthoDB" id="1434322at2"/>
<protein>
    <submittedName>
        <fullName evidence="1">Uncharacterized protein</fullName>
    </submittedName>
</protein>
<dbReference type="PROSITE" id="PS51257">
    <property type="entry name" value="PROKAR_LIPOPROTEIN"/>
    <property type="match status" value="1"/>
</dbReference>
<proteinExistence type="predicted"/>
<organism evidence="1 2">
    <name type="scientific">Zunongwangia mangrovi</name>
    <dbReference type="NCBI Taxonomy" id="1334022"/>
    <lineage>
        <taxon>Bacteria</taxon>
        <taxon>Pseudomonadati</taxon>
        <taxon>Bacteroidota</taxon>
        <taxon>Flavobacteriia</taxon>
        <taxon>Flavobacteriales</taxon>
        <taxon>Flavobacteriaceae</taxon>
        <taxon>Zunongwangia</taxon>
    </lineage>
</organism>
<keyword evidence="2" id="KW-1185">Reference proteome</keyword>
<sequence>MRNTIFLVLILVILSCQNEKSEKTQNVELNTETEIIQPEKLVFNDTVIYLSENNDLALIKLTLIPNQTFDLYMKIYPEPMQDVETGSEIINSNGTWSGNGQTVSLNFTEIKKDALNLNALFDLNYKEGNEFTVINKNKVEIDYSLDKINIWGINCYKSEK</sequence>
<gene>
    <name evidence="1" type="ORF">SAMN04487907_1152</name>
</gene>
<dbReference type="Proteomes" id="UP000199438">
    <property type="component" value="Unassembled WGS sequence"/>
</dbReference>
<dbReference type="AlphaFoldDB" id="A0A1I1N4K5"/>
<dbReference type="RefSeq" id="WP_092545067.1">
    <property type="nucleotide sequence ID" value="NZ_FOKV01000015.1"/>
</dbReference>
<evidence type="ECO:0000313" key="1">
    <source>
        <dbReference type="EMBL" id="SFC92549.1"/>
    </source>
</evidence>
<accession>A0A1I1N4K5</accession>
<dbReference type="STRING" id="1334022.SAMN04487907_1152"/>
<name>A0A1I1N4K5_9FLAO</name>
<evidence type="ECO:0000313" key="2">
    <source>
        <dbReference type="Proteomes" id="UP000199438"/>
    </source>
</evidence>
<dbReference type="EMBL" id="FOKV01000015">
    <property type="protein sequence ID" value="SFC92549.1"/>
    <property type="molecule type" value="Genomic_DNA"/>
</dbReference>
<reference evidence="2" key="1">
    <citation type="submission" date="2016-10" db="EMBL/GenBank/DDBJ databases">
        <authorList>
            <person name="Varghese N."/>
            <person name="Submissions S."/>
        </authorList>
    </citation>
    <scope>NUCLEOTIDE SEQUENCE [LARGE SCALE GENOMIC DNA]</scope>
    <source>
        <strain evidence="2">DSM 24499</strain>
    </source>
</reference>